<evidence type="ECO:0000313" key="2">
    <source>
        <dbReference type="EMBL" id="VEL18380.1"/>
    </source>
</evidence>
<evidence type="ECO:0000259" key="1">
    <source>
        <dbReference type="Pfam" id="PF08393"/>
    </source>
</evidence>
<feature type="domain" description="Dynein heavy chain linker" evidence="1">
    <location>
        <begin position="2"/>
        <end position="84"/>
    </location>
</feature>
<dbReference type="InterPro" id="IPR013602">
    <property type="entry name" value="Dynein_heavy_linker"/>
</dbReference>
<dbReference type="Proteomes" id="UP000784294">
    <property type="component" value="Unassembled WGS sequence"/>
</dbReference>
<dbReference type="InterPro" id="IPR026983">
    <property type="entry name" value="DHC"/>
</dbReference>
<name>A0A448WRH5_9PLAT</name>
<organism evidence="2 3">
    <name type="scientific">Protopolystoma xenopodis</name>
    <dbReference type="NCBI Taxonomy" id="117903"/>
    <lineage>
        <taxon>Eukaryota</taxon>
        <taxon>Metazoa</taxon>
        <taxon>Spiralia</taxon>
        <taxon>Lophotrochozoa</taxon>
        <taxon>Platyhelminthes</taxon>
        <taxon>Monogenea</taxon>
        <taxon>Polyopisthocotylea</taxon>
        <taxon>Polystomatidea</taxon>
        <taxon>Polystomatidae</taxon>
        <taxon>Protopolystoma</taxon>
    </lineage>
</organism>
<dbReference type="OrthoDB" id="286107at2759"/>
<accession>A0A448WRH5</accession>
<dbReference type="GO" id="GO:0097729">
    <property type="term" value="C:9+2 motile cilium"/>
    <property type="evidence" value="ECO:0007669"/>
    <property type="project" value="TreeGrafter"/>
</dbReference>
<dbReference type="GO" id="GO:0045505">
    <property type="term" value="F:dynein intermediate chain binding"/>
    <property type="evidence" value="ECO:0007669"/>
    <property type="project" value="InterPro"/>
</dbReference>
<reference evidence="2" key="1">
    <citation type="submission" date="2018-11" db="EMBL/GenBank/DDBJ databases">
        <authorList>
            <consortium name="Pathogen Informatics"/>
        </authorList>
    </citation>
    <scope>NUCLEOTIDE SEQUENCE</scope>
</reference>
<evidence type="ECO:0000313" key="3">
    <source>
        <dbReference type="Proteomes" id="UP000784294"/>
    </source>
</evidence>
<dbReference type="GO" id="GO:0005930">
    <property type="term" value="C:axoneme"/>
    <property type="evidence" value="ECO:0007669"/>
    <property type="project" value="TreeGrafter"/>
</dbReference>
<gene>
    <name evidence="2" type="ORF">PXEA_LOCUS11820</name>
</gene>
<dbReference type="EMBL" id="CAAALY010036747">
    <property type="protein sequence ID" value="VEL18380.1"/>
    <property type="molecule type" value="Genomic_DNA"/>
</dbReference>
<dbReference type="Gene3D" id="1.20.140.100">
    <property type="entry name" value="Dynein heavy chain, N-terminal domain 2"/>
    <property type="match status" value="1"/>
</dbReference>
<dbReference type="GO" id="GO:0051959">
    <property type="term" value="F:dynein light intermediate chain binding"/>
    <property type="evidence" value="ECO:0007669"/>
    <property type="project" value="InterPro"/>
</dbReference>
<dbReference type="GO" id="GO:0005868">
    <property type="term" value="C:cytoplasmic dynein complex"/>
    <property type="evidence" value="ECO:0007669"/>
    <property type="project" value="TreeGrafter"/>
</dbReference>
<dbReference type="GO" id="GO:0060294">
    <property type="term" value="P:cilium movement involved in cell motility"/>
    <property type="evidence" value="ECO:0007669"/>
    <property type="project" value="TreeGrafter"/>
</dbReference>
<proteinExistence type="predicted"/>
<dbReference type="GO" id="GO:0008569">
    <property type="term" value="F:minus-end-directed microtubule motor activity"/>
    <property type="evidence" value="ECO:0007669"/>
    <property type="project" value="TreeGrafter"/>
</dbReference>
<dbReference type="Pfam" id="PF08393">
    <property type="entry name" value="DHC_N2"/>
    <property type="match status" value="1"/>
</dbReference>
<dbReference type="PANTHER" id="PTHR10676">
    <property type="entry name" value="DYNEIN HEAVY CHAIN FAMILY PROTEIN"/>
    <property type="match status" value="1"/>
</dbReference>
<keyword evidence="3" id="KW-1185">Reference proteome</keyword>
<comment type="caution">
    <text evidence="2">The sequence shown here is derived from an EMBL/GenBank/DDBJ whole genome shotgun (WGS) entry which is preliminary data.</text>
</comment>
<dbReference type="GO" id="GO:0060271">
    <property type="term" value="P:cilium assembly"/>
    <property type="evidence" value="ECO:0007669"/>
    <property type="project" value="TreeGrafter"/>
</dbReference>
<dbReference type="InterPro" id="IPR042222">
    <property type="entry name" value="Dynein_2_N"/>
</dbReference>
<dbReference type="AlphaFoldDB" id="A0A448WRH5"/>
<protein>
    <recommendedName>
        <fullName evidence="1">Dynein heavy chain linker domain-containing protein</fullName>
    </recommendedName>
</protein>
<dbReference type="GO" id="GO:0035721">
    <property type="term" value="P:intraciliary retrograde transport"/>
    <property type="evidence" value="ECO:0007669"/>
    <property type="project" value="TreeGrafter"/>
</dbReference>
<dbReference type="PANTHER" id="PTHR10676:SF352">
    <property type="entry name" value="CYTOPLASMIC DYNEIN 2 HEAVY CHAIN 1"/>
    <property type="match status" value="1"/>
</dbReference>
<sequence>MLSSLQDTPFFDVFADRATSWSLRLGELDQILCAFQAVQRRWVYLEPIFERGALPREAVRFARVDTAFRTLLSRVHADPRVVSLAPTTVATGPSSGMTARTGLRSGAGGLREQLADMQVRPSYWAFLNRSVIQP</sequence>